<evidence type="ECO:0008006" key="5">
    <source>
        <dbReference type="Google" id="ProtNLM"/>
    </source>
</evidence>
<sequence>MARPTFGFATTAEEVASAFEGKIRGKNVLITGTSLNGIGFDTARAIAKYANLVIITGHNPDRLKAAEQALKTQLPSANVRPLLVDLSSLASARRAAAEVNASPEPLHVIIHNAAATIGPFKLTPDNLESQVATGHVVPFLLTKLLAPKLLATHTPTYTPRVIFVSSAGHNLYHAGVNFDTLGNPDREGYVPLEAYGQAKSANILAAIELSKRAGGRINAFSLHPGFIYTNIIQHPDSLAHMNTLGALDPEGRPRESVQWKTAAQGAATTLVAAFDPSLNEKAGSYLNDCVVANDLIDPPSSDPANAARLWSLTEVIIGEKFTF</sequence>
<accession>A0AAD7CC27</accession>
<reference evidence="3" key="1">
    <citation type="submission" date="2023-03" db="EMBL/GenBank/DDBJ databases">
        <title>Massive genome expansion in bonnet fungi (Mycena s.s.) driven by repeated elements and novel gene families across ecological guilds.</title>
        <authorList>
            <consortium name="Lawrence Berkeley National Laboratory"/>
            <person name="Harder C.B."/>
            <person name="Miyauchi S."/>
            <person name="Viragh M."/>
            <person name="Kuo A."/>
            <person name="Thoen E."/>
            <person name="Andreopoulos B."/>
            <person name="Lu D."/>
            <person name="Skrede I."/>
            <person name="Drula E."/>
            <person name="Henrissat B."/>
            <person name="Morin E."/>
            <person name="Kohler A."/>
            <person name="Barry K."/>
            <person name="LaButti K."/>
            <person name="Morin E."/>
            <person name="Salamov A."/>
            <person name="Lipzen A."/>
            <person name="Mereny Z."/>
            <person name="Hegedus B."/>
            <person name="Baldrian P."/>
            <person name="Stursova M."/>
            <person name="Weitz H."/>
            <person name="Taylor A."/>
            <person name="Grigoriev I.V."/>
            <person name="Nagy L.G."/>
            <person name="Martin F."/>
            <person name="Kauserud H."/>
        </authorList>
    </citation>
    <scope>NUCLEOTIDE SEQUENCE</scope>
    <source>
        <strain evidence="3">9284</strain>
    </source>
</reference>
<dbReference type="PANTHER" id="PTHR24320">
    <property type="entry name" value="RETINOL DEHYDROGENASE"/>
    <property type="match status" value="1"/>
</dbReference>
<evidence type="ECO:0000256" key="1">
    <source>
        <dbReference type="ARBA" id="ARBA00006484"/>
    </source>
</evidence>
<proteinExistence type="inferred from homology"/>
<dbReference type="EMBL" id="JARKIF010000003">
    <property type="protein sequence ID" value="KAJ7644677.1"/>
    <property type="molecule type" value="Genomic_DNA"/>
</dbReference>
<keyword evidence="2" id="KW-0560">Oxidoreductase</keyword>
<dbReference type="Pfam" id="PF00106">
    <property type="entry name" value="adh_short"/>
    <property type="match status" value="1"/>
</dbReference>
<dbReference type="PANTHER" id="PTHR24320:SF283">
    <property type="entry name" value="RETINOL DEHYDROGENASE 11"/>
    <property type="match status" value="1"/>
</dbReference>
<comment type="caution">
    <text evidence="3">The sequence shown here is derived from an EMBL/GenBank/DDBJ whole genome shotgun (WGS) entry which is preliminary data.</text>
</comment>
<protein>
    <recommendedName>
        <fullName evidence="5">Short-chain dehydrogenase</fullName>
    </recommendedName>
</protein>
<comment type="similarity">
    <text evidence="1">Belongs to the short-chain dehydrogenases/reductases (SDR) family.</text>
</comment>
<evidence type="ECO:0000313" key="3">
    <source>
        <dbReference type="EMBL" id="KAJ7644677.1"/>
    </source>
</evidence>
<dbReference type="InterPro" id="IPR002347">
    <property type="entry name" value="SDR_fam"/>
</dbReference>
<gene>
    <name evidence="3" type="ORF">FB45DRAFT_898445</name>
</gene>
<dbReference type="SUPFAM" id="SSF51735">
    <property type="entry name" value="NAD(P)-binding Rossmann-fold domains"/>
    <property type="match status" value="1"/>
</dbReference>
<name>A0AAD7CC27_9AGAR</name>
<organism evidence="3 4">
    <name type="scientific">Roridomyces roridus</name>
    <dbReference type="NCBI Taxonomy" id="1738132"/>
    <lineage>
        <taxon>Eukaryota</taxon>
        <taxon>Fungi</taxon>
        <taxon>Dikarya</taxon>
        <taxon>Basidiomycota</taxon>
        <taxon>Agaricomycotina</taxon>
        <taxon>Agaricomycetes</taxon>
        <taxon>Agaricomycetidae</taxon>
        <taxon>Agaricales</taxon>
        <taxon>Marasmiineae</taxon>
        <taxon>Mycenaceae</taxon>
        <taxon>Roridomyces</taxon>
    </lineage>
</organism>
<dbReference type="Proteomes" id="UP001221142">
    <property type="component" value="Unassembled WGS sequence"/>
</dbReference>
<dbReference type="InterPro" id="IPR036291">
    <property type="entry name" value="NAD(P)-bd_dom_sf"/>
</dbReference>
<keyword evidence="4" id="KW-1185">Reference proteome</keyword>
<dbReference type="Gene3D" id="3.40.50.720">
    <property type="entry name" value="NAD(P)-binding Rossmann-like Domain"/>
    <property type="match status" value="1"/>
</dbReference>
<dbReference type="GO" id="GO:0016491">
    <property type="term" value="F:oxidoreductase activity"/>
    <property type="evidence" value="ECO:0007669"/>
    <property type="project" value="UniProtKB-KW"/>
</dbReference>
<evidence type="ECO:0000313" key="4">
    <source>
        <dbReference type="Proteomes" id="UP001221142"/>
    </source>
</evidence>
<evidence type="ECO:0000256" key="2">
    <source>
        <dbReference type="ARBA" id="ARBA00023002"/>
    </source>
</evidence>
<dbReference type="AlphaFoldDB" id="A0AAD7CC27"/>